<comment type="caution">
    <text evidence="2">The sequence shown here is derived from an EMBL/GenBank/DDBJ whole genome shotgun (WGS) entry which is preliminary data.</text>
</comment>
<proteinExistence type="predicted"/>
<dbReference type="EMBL" id="JBHUPB010000015">
    <property type="protein sequence ID" value="MFD2970192.1"/>
    <property type="molecule type" value="Genomic_DNA"/>
</dbReference>
<evidence type="ECO:0000313" key="2">
    <source>
        <dbReference type="EMBL" id="MFD2970192.1"/>
    </source>
</evidence>
<keyword evidence="1" id="KW-0812">Transmembrane</keyword>
<gene>
    <name evidence="2" type="ORF">ACFS7Y_22565</name>
</gene>
<accession>A0ABW6BL74</accession>
<feature type="transmembrane region" description="Helical" evidence="1">
    <location>
        <begin position="21"/>
        <end position="45"/>
    </location>
</feature>
<evidence type="ECO:0008006" key="4">
    <source>
        <dbReference type="Google" id="ProtNLM"/>
    </source>
</evidence>
<keyword evidence="1" id="KW-1133">Transmembrane helix</keyword>
<dbReference type="Proteomes" id="UP001597525">
    <property type="component" value="Unassembled WGS sequence"/>
</dbReference>
<keyword evidence="3" id="KW-1185">Reference proteome</keyword>
<dbReference type="RefSeq" id="WP_320183673.1">
    <property type="nucleotide sequence ID" value="NZ_CP138332.1"/>
</dbReference>
<evidence type="ECO:0000313" key="3">
    <source>
        <dbReference type="Proteomes" id="UP001597525"/>
    </source>
</evidence>
<reference evidence="3" key="1">
    <citation type="journal article" date="2019" name="Int. J. Syst. Evol. Microbiol.">
        <title>The Global Catalogue of Microorganisms (GCM) 10K type strain sequencing project: providing services to taxonomists for standard genome sequencing and annotation.</title>
        <authorList>
            <consortium name="The Broad Institute Genomics Platform"/>
            <consortium name="The Broad Institute Genome Sequencing Center for Infectious Disease"/>
            <person name="Wu L."/>
            <person name="Ma J."/>
        </authorList>
    </citation>
    <scope>NUCLEOTIDE SEQUENCE [LARGE SCALE GENOMIC DNA]</scope>
    <source>
        <strain evidence="3">KCTC 22814</strain>
    </source>
</reference>
<keyword evidence="1" id="KW-0472">Membrane</keyword>
<name>A0ABW6BL74_9SPHI</name>
<evidence type="ECO:0000256" key="1">
    <source>
        <dbReference type="SAM" id="Phobius"/>
    </source>
</evidence>
<feature type="transmembrane region" description="Helical" evidence="1">
    <location>
        <begin position="51"/>
        <end position="71"/>
    </location>
</feature>
<organism evidence="2 3">
    <name type="scientific">Sphingobacterium bambusae</name>
    <dbReference type="NCBI Taxonomy" id="662858"/>
    <lineage>
        <taxon>Bacteria</taxon>
        <taxon>Pseudomonadati</taxon>
        <taxon>Bacteroidota</taxon>
        <taxon>Sphingobacteriia</taxon>
        <taxon>Sphingobacteriales</taxon>
        <taxon>Sphingobacteriaceae</taxon>
        <taxon>Sphingobacterium</taxon>
    </lineage>
</organism>
<protein>
    <recommendedName>
        <fullName evidence="4">Redox-active disulfide protein 2</fullName>
    </recommendedName>
</protein>
<sequence length="81" mass="8852">MKNTKKLTELTLEELQDRKKKIAAPLIGIGIVLLIVCGILFYMAITKHMPALMAVSIGCLTTILPGFILLGQVQAEIKSRS</sequence>